<dbReference type="KEGG" id="plig:NAG76_00190"/>
<evidence type="ECO:0000313" key="1">
    <source>
        <dbReference type="EMBL" id="URN94715.1"/>
    </source>
</evidence>
<dbReference type="EMBL" id="CP097899">
    <property type="protein sequence ID" value="URN94715.1"/>
    <property type="molecule type" value="Genomic_DNA"/>
</dbReference>
<gene>
    <name evidence="1" type="ORF">NAG76_00190</name>
</gene>
<dbReference type="Proteomes" id="UP001056756">
    <property type="component" value="Chromosome"/>
</dbReference>
<proteinExistence type="predicted"/>
<dbReference type="Pfam" id="PF09929">
    <property type="entry name" value="DUF2161"/>
    <property type="match status" value="1"/>
</dbReference>
<name>A0A9J6ZEW7_9BACL</name>
<dbReference type="InterPro" id="IPR018679">
    <property type="entry name" value="DUF2161"/>
</dbReference>
<organism evidence="1 2">
    <name type="scientific">Candidatus Pristimantibacillus lignocellulolyticus</name>
    <dbReference type="NCBI Taxonomy" id="2994561"/>
    <lineage>
        <taxon>Bacteria</taxon>
        <taxon>Bacillati</taxon>
        <taxon>Bacillota</taxon>
        <taxon>Bacilli</taxon>
        <taxon>Bacillales</taxon>
        <taxon>Paenibacillaceae</taxon>
        <taxon>Candidatus Pristimantibacillus</taxon>
    </lineage>
</organism>
<reference evidence="1" key="1">
    <citation type="submission" date="2022-05" db="EMBL/GenBank/DDBJ databases">
        <title>Novel bacterial taxa in a minimal lignocellulolytic consortium and its capacity to transform plastics disclosed by genome-resolved metagenomics.</title>
        <authorList>
            <person name="Rodriguez C.A.D."/>
            <person name="Diaz-Garcia L."/>
            <person name="Herrera K."/>
            <person name="Tarazona N.A."/>
            <person name="Sproer C."/>
            <person name="Overmann J."/>
            <person name="Jimenez D.J."/>
        </authorList>
    </citation>
    <scope>NUCLEOTIDE SEQUENCE</scope>
    <source>
        <strain evidence="1">MAG5</strain>
    </source>
</reference>
<accession>A0A9J6ZEW7</accession>
<protein>
    <submittedName>
        <fullName evidence="1">DUF2161 family putative PD-(D/E)XK-type phosphodiesterase</fullName>
    </submittedName>
</protein>
<sequence length="236" mass="27102">MAISKEEELYDPIKSYFVHRGYEVKAEVNHCDLVAIHPETEETIIVEMKKTFNLALLLQGVERQRLGAQVYLAIERNRKKSGAVNQRYGDLTELCRRLNIGLMTVTFYRTKAAVVDILCLPEDEPIRYNRVRKGKRLLQEFKERTGDYNVGGSHARKLVTSYREKALRCALSLQQLELSSPKNLSTHSGVANVAVILRHNYYGWFHKVERGKYMLTADGHAALLEYENVINGWTNS</sequence>
<evidence type="ECO:0000313" key="2">
    <source>
        <dbReference type="Proteomes" id="UP001056756"/>
    </source>
</evidence>
<dbReference type="AlphaFoldDB" id="A0A9J6ZEW7"/>